<evidence type="ECO:0000259" key="3">
    <source>
        <dbReference type="Pfam" id="PF00534"/>
    </source>
</evidence>
<dbReference type="GO" id="GO:0016757">
    <property type="term" value="F:glycosyltransferase activity"/>
    <property type="evidence" value="ECO:0007669"/>
    <property type="project" value="UniProtKB-KW"/>
</dbReference>
<keyword evidence="2 5" id="KW-0808">Transferase</keyword>
<dbReference type="InterPro" id="IPR028098">
    <property type="entry name" value="Glyco_trans_4-like_N"/>
</dbReference>
<dbReference type="InterPro" id="IPR050194">
    <property type="entry name" value="Glycosyltransferase_grp1"/>
</dbReference>
<dbReference type="InterPro" id="IPR001296">
    <property type="entry name" value="Glyco_trans_1"/>
</dbReference>
<dbReference type="Pfam" id="PF13439">
    <property type="entry name" value="Glyco_transf_4"/>
    <property type="match status" value="1"/>
</dbReference>
<keyword evidence="1" id="KW-0328">Glycosyltransferase</keyword>
<name>A0A3N1ZQK0_9ACTN</name>
<feature type="domain" description="Glycosyl transferase family 1" evidence="3">
    <location>
        <begin position="186"/>
        <end position="316"/>
    </location>
</feature>
<evidence type="ECO:0000259" key="4">
    <source>
        <dbReference type="Pfam" id="PF13439"/>
    </source>
</evidence>
<dbReference type="Pfam" id="PF00534">
    <property type="entry name" value="Glycos_transf_1"/>
    <property type="match status" value="1"/>
</dbReference>
<dbReference type="RefSeq" id="WP_123574599.1">
    <property type="nucleotide sequence ID" value="NZ_RKHG01000001.1"/>
</dbReference>
<dbReference type="SUPFAM" id="SSF53756">
    <property type="entry name" value="UDP-Glycosyltransferase/glycogen phosphorylase"/>
    <property type="match status" value="1"/>
</dbReference>
<protein>
    <submittedName>
        <fullName evidence="5">Glycosyltransferase involved in cell wall biosynthesis</fullName>
    </submittedName>
</protein>
<accession>A0A3N1ZQK0</accession>
<dbReference type="EMBL" id="RKHG01000001">
    <property type="protein sequence ID" value="ROR52948.1"/>
    <property type="molecule type" value="Genomic_DNA"/>
</dbReference>
<dbReference type="PANTHER" id="PTHR45947">
    <property type="entry name" value="SULFOQUINOVOSYL TRANSFERASE SQD2"/>
    <property type="match status" value="1"/>
</dbReference>
<organism evidence="5 6">
    <name type="scientific">Luteococcus japonicus</name>
    <dbReference type="NCBI Taxonomy" id="33984"/>
    <lineage>
        <taxon>Bacteria</taxon>
        <taxon>Bacillati</taxon>
        <taxon>Actinomycetota</taxon>
        <taxon>Actinomycetes</taxon>
        <taxon>Propionibacteriales</taxon>
        <taxon>Propionibacteriaceae</taxon>
        <taxon>Luteococcus</taxon>
    </lineage>
</organism>
<reference evidence="5 6" key="1">
    <citation type="submission" date="2018-11" db="EMBL/GenBank/DDBJ databases">
        <title>Sequencing the genomes of 1000 actinobacteria strains.</title>
        <authorList>
            <person name="Klenk H.-P."/>
        </authorList>
    </citation>
    <scope>NUCLEOTIDE SEQUENCE [LARGE SCALE GENOMIC DNA]</scope>
    <source>
        <strain evidence="5 6">DSM 10546</strain>
    </source>
</reference>
<dbReference type="GO" id="GO:1901137">
    <property type="term" value="P:carbohydrate derivative biosynthetic process"/>
    <property type="evidence" value="ECO:0007669"/>
    <property type="project" value="UniProtKB-ARBA"/>
</dbReference>
<dbReference type="AlphaFoldDB" id="A0A3N1ZQK0"/>
<feature type="domain" description="Glycosyltransferase subfamily 4-like N-terminal" evidence="4">
    <location>
        <begin position="19"/>
        <end position="174"/>
    </location>
</feature>
<dbReference type="Proteomes" id="UP000275749">
    <property type="component" value="Unassembled WGS sequence"/>
</dbReference>
<evidence type="ECO:0000256" key="2">
    <source>
        <dbReference type="ARBA" id="ARBA00022679"/>
    </source>
</evidence>
<gene>
    <name evidence="5" type="ORF">EDD41_0065</name>
</gene>
<evidence type="ECO:0000313" key="6">
    <source>
        <dbReference type="Proteomes" id="UP000275749"/>
    </source>
</evidence>
<dbReference type="Gene3D" id="3.40.50.2000">
    <property type="entry name" value="Glycogen Phosphorylase B"/>
    <property type="match status" value="2"/>
</dbReference>
<evidence type="ECO:0000256" key="1">
    <source>
        <dbReference type="ARBA" id="ARBA00022676"/>
    </source>
</evidence>
<dbReference type="PANTHER" id="PTHR45947:SF13">
    <property type="entry name" value="TRANSFERASE"/>
    <property type="match status" value="1"/>
</dbReference>
<proteinExistence type="predicted"/>
<comment type="caution">
    <text evidence="5">The sequence shown here is derived from an EMBL/GenBank/DDBJ whole genome shotgun (WGS) entry which is preliminary data.</text>
</comment>
<sequence length="364" mass="38137">MRIAVLATNRNCLARPYAGGMESITAELVTGFRARGHYVALHAAAGTPDTLADELFTYPPLPPLSEVALRDAQIPEAWFLADHHAFTASCAMLAARSDLDVIANHTLHHLPMSLSGALPAPVVTTLHTPPFPWMELGAALAAPTARYVAVSRALAAQWTTLREVAVVPNGVDPSVWPLGPGSPDGDLVWVGRLAPEKAPHRAVQVARRLGRRLVLVGPPSDQGYVRRVLEPLLDERVTMAGHLDRRELARVVGASAVALVTPDWDEPFGLVCVEQALCGTPVVALGRGGVSEAVADGAGVVVPDHSDAVDADRLEALAAAVTVAERLDRALVRRAAAEAAGLDACVEAHLAVLRAASGGSDPTG</sequence>
<evidence type="ECO:0000313" key="5">
    <source>
        <dbReference type="EMBL" id="ROR52948.1"/>
    </source>
</evidence>